<dbReference type="EMBL" id="FORM01000001">
    <property type="protein sequence ID" value="SFI61916.1"/>
    <property type="molecule type" value="Genomic_DNA"/>
</dbReference>
<dbReference type="RefSeq" id="WP_090837161.1">
    <property type="nucleotide sequence ID" value="NZ_FORM01000001.1"/>
</dbReference>
<sequence length="293" mass="33836">MKVALIGYGDWAKLLEKYLEASNDFDLLHIYSRSIKNHPKGTTNIDVILNKQIEAVFIAVPIVHLENYTRQFLNANKHVFCEKPLTTNPEVVTELFTLAKKQNVALYVNYIYTQSPSINYLKCNLGKVGKIKALNFNLKQFGKFYDSHNAFEILGCHLFAVYFFFFEKTTLTKSEIIFNNQFENKTMHVSVKNKDHIANFTADLLSVEKQRSIQIIGDKGMLYFSPLSEQTIYFYKKEADNTYSLEFVKSFEESNNITNALNYFSNSIKNNEVVGNRNIAFQVSQLLNKTMND</sequence>
<gene>
    <name evidence="2" type="ORF">SAMN05443431_101487</name>
</gene>
<dbReference type="Proteomes" id="UP000199559">
    <property type="component" value="Unassembled WGS sequence"/>
</dbReference>
<dbReference type="PANTHER" id="PTHR43377">
    <property type="entry name" value="BILIVERDIN REDUCTASE A"/>
    <property type="match status" value="1"/>
</dbReference>
<dbReference type="PANTHER" id="PTHR43377:SF1">
    <property type="entry name" value="BILIVERDIN REDUCTASE A"/>
    <property type="match status" value="1"/>
</dbReference>
<dbReference type="STRING" id="1144750.SAMN05443431_101487"/>
<accession>A0A1I3JP19</accession>
<dbReference type="InterPro" id="IPR000683">
    <property type="entry name" value="Gfo/Idh/MocA-like_OxRdtase_N"/>
</dbReference>
<name>A0A1I3JP19_9FLAO</name>
<proteinExistence type="predicted"/>
<protein>
    <submittedName>
        <fullName evidence="2">Predicted dehydrogenase</fullName>
    </submittedName>
</protein>
<dbReference type="Pfam" id="PF01408">
    <property type="entry name" value="GFO_IDH_MocA"/>
    <property type="match status" value="1"/>
</dbReference>
<reference evidence="3" key="1">
    <citation type="submission" date="2016-10" db="EMBL/GenBank/DDBJ databases">
        <authorList>
            <person name="Varghese N."/>
            <person name="Submissions S."/>
        </authorList>
    </citation>
    <scope>NUCLEOTIDE SEQUENCE [LARGE SCALE GENOMIC DNA]</scope>
    <source>
        <strain evidence="3">DSM 28881</strain>
    </source>
</reference>
<dbReference type="InterPro" id="IPR051450">
    <property type="entry name" value="Gfo/Idh/MocA_Oxidoreductases"/>
</dbReference>
<evidence type="ECO:0000313" key="2">
    <source>
        <dbReference type="EMBL" id="SFI61916.1"/>
    </source>
</evidence>
<dbReference type="Gene3D" id="3.30.360.10">
    <property type="entry name" value="Dihydrodipicolinate Reductase, domain 2"/>
    <property type="match status" value="1"/>
</dbReference>
<feature type="domain" description="Gfo/Idh/MocA-like oxidoreductase N-terminal" evidence="1">
    <location>
        <begin position="1"/>
        <end position="110"/>
    </location>
</feature>
<dbReference type="GO" id="GO:0000166">
    <property type="term" value="F:nucleotide binding"/>
    <property type="evidence" value="ECO:0007669"/>
    <property type="project" value="InterPro"/>
</dbReference>
<dbReference type="InterPro" id="IPR036291">
    <property type="entry name" value="NAD(P)-bd_dom_sf"/>
</dbReference>
<keyword evidence="3" id="KW-1185">Reference proteome</keyword>
<evidence type="ECO:0000259" key="1">
    <source>
        <dbReference type="Pfam" id="PF01408"/>
    </source>
</evidence>
<evidence type="ECO:0000313" key="3">
    <source>
        <dbReference type="Proteomes" id="UP000199559"/>
    </source>
</evidence>
<dbReference type="AlphaFoldDB" id="A0A1I3JP19"/>
<dbReference type="SUPFAM" id="SSF51735">
    <property type="entry name" value="NAD(P)-binding Rossmann-fold domains"/>
    <property type="match status" value="1"/>
</dbReference>
<organism evidence="2 3">
    <name type="scientific">Olleya namhaensis</name>
    <dbReference type="NCBI Taxonomy" id="1144750"/>
    <lineage>
        <taxon>Bacteria</taxon>
        <taxon>Pseudomonadati</taxon>
        <taxon>Bacteroidota</taxon>
        <taxon>Flavobacteriia</taxon>
        <taxon>Flavobacteriales</taxon>
        <taxon>Flavobacteriaceae</taxon>
    </lineage>
</organism>
<dbReference type="Gene3D" id="3.40.50.720">
    <property type="entry name" value="NAD(P)-binding Rossmann-like Domain"/>
    <property type="match status" value="1"/>
</dbReference>